<dbReference type="AlphaFoldDB" id="A0AA88R7D4"/>
<dbReference type="GO" id="GO:0003697">
    <property type="term" value="F:single-stranded DNA binding"/>
    <property type="evidence" value="ECO:0007669"/>
    <property type="project" value="InterPro"/>
</dbReference>
<feature type="compositionally biased region" description="Polar residues" evidence="8">
    <location>
        <begin position="286"/>
        <end position="297"/>
    </location>
</feature>
<evidence type="ECO:0000256" key="2">
    <source>
        <dbReference type="ARBA" id="ARBA00022670"/>
    </source>
</evidence>
<evidence type="ECO:0000256" key="8">
    <source>
        <dbReference type="SAM" id="MobiDB-lite"/>
    </source>
</evidence>
<keyword evidence="6" id="KW-0238">DNA-binding</keyword>
<keyword evidence="4" id="KW-0378">Hydrolase</keyword>
<keyword evidence="5" id="KW-0190">Covalent protein-DNA linkage</keyword>
<sequence>MCGRTRCSIRPDDIPRACHVTGRPLRSVDMDRYRPAYNASPGYNLPVVRRDGGADGQGVVVQCMKWGLIPSFTKKTEKPDHYKMFNARSESIYEKASFRRLVPSSRCLVPAEGRNTLYLHYIDNFFLIGLRVAARMPVILGSKGSTDAWLDGSSDSKFDNLLKAYEEPDLTWYPVTPAMGKPAFDGPECIKEIQLKTDDTKSISSFFSKREIKSEEESDSESKSSRKERSRTSQPKSLKEEAETQHTTGQQSFEEKCRDDPKPNNSVPSHAGGTDFHIKREYELSSADSKPSANKPRTSPVKKKGKYNDAGHKQSTLLSYFGKG</sequence>
<evidence type="ECO:0000313" key="9">
    <source>
        <dbReference type="EMBL" id="KAK2971395.1"/>
    </source>
</evidence>
<dbReference type="GO" id="GO:0106300">
    <property type="term" value="P:protein-DNA covalent cross-linking repair"/>
    <property type="evidence" value="ECO:0007669"/>
    <property type="project" value="InterPro"/>
</dbReference>
<evidence type="ECO:0000256" key="1">
    <source>
        <dbReference type="ARBA" id="ARBA00008136"/>
    </source>
</evidence>
<accession>A0AA88R7D4</accession>
<evidence type="ECO:0008006" key="11">
    <source>
        <dbReference type="Google" id="ProtNLM"/>
    </source>
</evidence>
<dbReference type="Gene3D" id="3.90.1680.10">
    <property type="entry name" value="SOS response associated peptidase-like"/>
    <property type="match status" value="2"/>
</dbReference>
<keyword evidence="10" id="KW-1185">Reference proteome</keyword>
<name>A0AA88R7D4_9ASTE</name>
<proteinExistence type="inferred from homology"/>
<dbReference type="Proteomes" id="UP001187471">
    <property type="component" value="Unassembled WGS sequence"/>
</dbReference>
<dbReference type="Pfam" id="PF02586">
    <property type="entry name" value="SRAP"/>
    <property type="match status" value="1"/>
</dbReference>
<dbReference type="InterPro" id="IPR003738">
    <property type="entry name" value="SRAP"/>
</dbReference>
<organism evidence="9 10">
    <name type="scientific">Escallonia rubra</name>
    <dbReference type="NCBI Taxonomy" id="112253"/>
    <lineage>
        <taxon>Eukaryota</taxon>
        <taxon>Viridiplantae</taxon>
        <taxon>Streptophyta</taxon>
        <taxon>Embryophyta</taxon>
        <taxon>Tracheophyta</taxon>
        <taxon>Spermatophyta</taxon>
        <taxon>Magnoliopsida</taxon>
        <taxon>eudicotyledons</taxon>
        <taxon>Gunneridae</taxon>
        <taxon>Pentapetalae</taxon>
        <taxon>asterids</taxon>
        <taxon>campanulids</taxon>
        <taxon>Escalloniales</taxon>
        <taxon>Escalloniaceae</taxon>
        <taxon>Escallonia</taxon>
    </lineage>
</organism>
<comment type="caution">
    <text evidence="9">The sequence shown here is derived from an EMBL/GenBank/DDBJ whole genome shotgun (WGS) entry which is preliminary data.</text>
</comment>
<evidence type="ECO:0000256" key="6">
    <source>
        <dbReference type="ARBA" id="ARBA00023125"/>
    </source>
</evidence>
<comment type="similarity">
    <text evidence="1">Belongs to the SOS response-associated peptidase family.</text>
</comment>
<dbReference type="InterPro" id="IPR036590">
    <property type="entry name" value="SRAP-like"/>
</dbReference>
<protein>
    <recommendedName>
        <fullName evidence="11">Embryonic stem cell-specific 5-hydroxymethylcytosine-binding protein</fullName>
    </recommendedName>
</protein>
<feature type="compositionally biased region" description="Basic and acidic residues" evidence="8">
    <location>
        <begin position="253"/>
        <end position="262"/>
    </location>
</feature>
<feature type="compositionally biased region" description="Basic and acidic residues" evidence="8">
    <location>
        <begin position="209"/>
        <end position="244"/>
    </location>
</feature>
<keyword evidence="3" id="KW-0227">DNA damage</keyword>
<dbReference type="PANTHER" id="PTHR13604">
    <property type="entry name" value="DC12-RELATED"/>
    <property type="match status" value="1"/>
</dbReference>
<keyword evidence="7" id="KW-0456">Lyase</keyword>
<dbReference type="EMBL" id="JAVXUO010002584">
    <property type="protein sequence ID" value="KAK2971395.1"/>
    <property type="molecule type" value="Genomic_DNA"/>
</dbReference>
<dbReference type="GO" id="GO:0006508">
    <property type="term" value="P:proteolysis"/>
    <property type="evidence" value="ECO:0007669"/>
    <property type="project" value="UniProtKB-KW"/>
</dbReference>
<dbReference type="SUPFAM" id="SSF143081">
    <property type="entry name" value="BB1717-like"/>
    <property type="match status" value="1"/>
</dbReference>
<dbReference type="PANTHER" id="PTHR13604:SF0">
    <property type="entry name" value="ABASIC SITE PROCESSING PROTEIN HMCES"/>
    <property type="match status" value="1"/>
</dbReference>
<feature type="region of interest" description="Disordered" evidence="8">
    <location>
        <begin position="209"/>
        <end position="324"/>
    </location>
</feature>
<gene>
    <name evidence="9" type="ORF">RJ640_025345</name>
</gene>
<evidence type="ECO:0000256" key="7">
    <source>
        <dbReference type="ARBA" id="ARBA00023239"/>
    </source>
</evidence>
<evidence type="ECO:0000256" key="4">
    <source>
        <dbReference type="ARBA" id="ARBA00022801"/>
    </source>
</evidence>
<dbReference type="GO" id="GO:0016829">
    <property type="term" value="F:lyase activity"/>
    <property type="evidence" value="ECO:0007669"/>
    <property type="project" value="UniProtKB-KW"/>
</dbReference>
<dbReference type="GO" id="GO:0008233">
    <property type="term" value="F:peptidase activity"/>
    <property type="evidence" value="ECO:0007669"/>
    <property type="project" value="UniProtKB-KW"/>
</dbReference>
<evidence type="ECO:0000313" key="10">
    <source>
        <dbReference type="Proteomes" id="UP001187471"/>
    </source>
</evidence>
<evidence type="ECO:0000256" key="5">
    <source>
        <dbReference type="ARBA" id="ARBA00023124"/>
    </source>
</evidence>
<reference evidence="9" key="1">
    <citation type="submission" date="2022-12" db="EMBL/GenBank/DDBJ databases">
        <title>Draft genome assemblies for two species of Escallonia (Escalloniales).</title>
        <authorList>
            <person name="Chanderbali A."/>
            <person name="Dervinis C."/>
            <person name="Anghel I."/>
            <person name="Soltis D."/>
            <person name="Soltis P."/>
            <person name="Zapata F."/>
        </authorList>
    </citation>
    <scope>NUCLEOTIDE SEQUENCE</scope>
    <source>
        <strain evidence="9">UCBG92.1500</strain>
        <tissue evidence="9">Leaf</tissue>
    </source>
</reference>
<keyword evidence="2" id="KW-0645">Protease</keyword>
<evidence type="ECO:0000256" key="3">
    <source>
        <dbReference type="ARBA" id="ARBA00022763"/>
    </source>
</evidence>